<protein>
    <submittedName>
        <fullName evidence="1">Uncharacterized protein</fullName>
    </submittedName>
</protein>
<feature type="non-terminal residue" evidence="1">
    <location>
        <position position="170"/>
    </location>
</feature>
<dbReference type="EMBL" id="JACVVK020000058">
    <property type="protein sequence ID" value="KAK7497443.1"/>
    <property type="molecule type" value="Genomic_DNA"/>
</dbReference>
<comment type="caution">
    <text evidence="1">The sequence shown here is derived from an EMBL/GenBank/DDBJ whole genome shotgun (WGS) entry which is preliminary data.</text>
</comment>
<evidence type="ECO:0000313" key="2">
    <source>
        <dbReference type="Proteomes" id="UP001519460"/>
    </source>
</evidence>
<sequence>SGAYYVTNSISGPFPVAIAGGVADQRYEKPQTRRVEERSPYTELQLPPFANSEEGIVNYANTEPRPSQAADHNYVNYETRQNTYEEMQPRSELPTTISIPVGDRSSNYRAEVQALTTATQHLIELDNGELTNLALLTDSLSALQALQSGPTDSATQQMQDNLHVLSQRSN</sequence>
<reference evidence="1 2" key="1">
    <citation type="journal article" date="2023" name="Sci. Data">
        <title>Genome assembly of the Korean intertidal mud-creeper Batillaria attramentaria.</title>
        <authorList>
            <person name="Patra A.K."/>
            <person name="Ho P.T."/>
            <person name="Jun S."/>
            <person name="Lee S.J."/>
            <person name="Kim Y."/>
            <person name="Won Y.J."/>
        </authorList>
    </citation>
    <scope>NUCLEOTIDE SEQUENCE [LARGE SCALE GENOMIC DNA]</scope>
    <source>
        <strain evidence="1">Wonlab-2016</strain>
    </source>
</reference>
<proteinExistence type="predicted"/>
<evidence type="ECO:0000313" key="1">
    <source>
        <dbReference type="EMBL" id="KAK7497443.1"/>
    </source>
</evidence>
<dbReference type="InterPro" id="IPR036397">
    <property type="entry name" value="RNaseH_sf"/>
</dbReference>
<feature type="non-terminal residue" evidence="1">
    <location>
        <position position="1"/>
    </location>
</feature>
<name>A0ABD0LE07_9CAEN</name>
<dbReference type="Proteomes" id="UP001519460">
    <property type="component" value="Unassembled WGS sequence"/>
</dbReference>
<dbReference type="Gene3D" id="3.30.420.10">
    <property type="entry name" value="Ribonuclease H-like superfamily/Ribonuclease H"/>
    <property type="match status" value="1"/>
</dbReference>
<gene>
    <name evidence="1" type="ORF">BaRGS_00011285</name>
</gene>
<accession>A0ABD0LE07</accession>
<organism evidence="1 2">
    <name type="scientific">Batillaria attramentaria</name>
    <dbReference type="NCBI Taxonomy" id="370345"/>
    <lineage>
        <taxon>Eukaryota</taxon>
        <taxon>Metazoa</taxon>
        <taxon>Spiralia</taxon>
        <taxon>Lophotrochozoa</taxon>
        <taxon>Mollusca</taxon>
        <taxon>Gastropoda</taxon>
        <taxon>Caenogastropoda</taxon>
        <taxon>Sorbeoconcha</taxon>
        <taxon>Cerithioidea</taxon>
        <taxon>Batillariidae</taxon>
        <taxon>Batillaria</taxon>
    </lineage>
</organism>
<dbReference type="AlphaFoldDB" id="A0ABD0LE07"/>
<keyword evidence="2" id="KW-1185">Reference proteome</keyword>